<dbReference type="SUPFAM" id="SSF53383">
    <property type="entry name" value="PLP-dependent transferases"/>
    <property type="match status" value="1"/>
</dbReference>
<comment type="function">
    <text evidence="9">Catalyzes the decarboxylative condensation of pimeloyl-[acyl-carrier protein] and L-alanine to produce 8-amino-7-oxononanoate (AON), [acyl-carrier protein], and carbon dioxide.</text>
</comment>
<evidence type="ECO:0000256" key="3">
    <source>
        <dbReference type="ARBA" id="ARBA00011738"/>
    </source>
</evidence>
<evidence type="ECO:0000256" key="8">
    <source>
        <dbReference type="PIRSR" id="PIRSR604723-51"/>
    </source>
</evidence>
<dbReference type="PATRIC" id="fig|1298851.3.peg.1634"/>
<dbReference type="EMBL" id="AP013035">
    <property type="protein sequence ID" value="BAT72347.1"/>
    <property type="molecule type" value="Genomic_DNA"/>
</dbReference>
<evidence type="ECO:0000313" key="11">
    <source>
        <dbReference type="EMBL" id="BAT72347.1"/>
    </source>
</evidence>
<evidence type="ECO:0000256" key="1">
    <source>
        <dbReference type="ARBA" id="ARBA00001933"/>
    </source>
</evidence>
<dbReference type="KEGG" id="ttk:TST_1561"/>
<evidence type="ECO:0000256" key="2">
    <source>
        <dbReference type="ARBA" id="ARBA00004746"/>
    </source>
</evidence>
<keyword evidence="11" id="KW-0012">Acyltransferase</keyword>
<evidence type="ECO:0000256" key="6">
    <source>
        <dbReference type="ARBA" id="ARBA00022898"/>
    </source>
</evidence>
<comment type="similarity">
    <text evidence="9">Belongs to the class-II pyridoxal-phosphate-dependent aminotransferase family. BioF subfamily.</text>
</comment>
<reference evidence="12" key="1">
    <citation type="journal article" date="2018" name="Science">
        <title>A primordial and reversible TCA cycle in a facultatively chemolithoautotrophic thermophile.</title>
        <authorList>
            <person name="Nunoura T."/>
            <person name="Chikaraishi Y."/>
            <person name="Izaki R."/>
            <person name="Suwa T."/>
            <person name="Sato T."/>
            <person name="Harada T."/>
            <person name="Mori K."/>
            <person name="Kato Y."/>
            <person name="Miyazaki M."/>
            <person name="Shimamura S."/>
            <person name="Yanagawa K."/>
            <person name="Shuto A."/>
            <person name="Ohkouchi N."/>
            <person name="Fujita N."/>
            <person name="Takaki Y."/>
            <person name="Atomi H."/>
            <person name="Takai K."/>
        </authorList>
    </citation>
    <scope>NUCLEOTIDE SEQUENCE [LARGE SCALE GENOMIC DNA]</scope>
    <source>
        <strain evidence="12">DSM 17441 / JCM 13301 / NBRC 103674 / ABI70S6</strain>
    </source>
</reference>
<dbReference type="OrthoDB" id="9807157at2"/>
<keyword evidence="12" id="KW-1185">Reference proteome</keyword>
<dbReference type="InterPro" id="IPR004723">
    <property type="entry name" value="AONS_Archaea/Proteobacteria"/>
</dbReference>
<sequence>MWYEGLKGLSQDLEELKRKSLYRSMVTVESSQCSEVTINGKPVVLMCSNNYLGLANHPRLIQVAREAMEKYGFGSVASRLVSGNMSIHEEFERLIAEFKGTERGLLFNSGYVANIGVISTICDSAEDLVISDKLNHASIIDGLMLSRANFATFRHSDLEHLEKILKTRKARRKLIVVDGVFSMDGDIAPLRDIVELAERYEAFVMVDDAHATGVIGETGRGSVEYWDLYGRIDIQMGTLGKALGGFGAFVCGNGVLIEYLINKCRPFIYTTALPVPVVAAAIASVKLLMDDPSMVKILRKNVQYFVNRLKRIGFDVKDQGTAIVPIVIGDEAKCLAMSKRLFELGVYVAAIRPPTVPRGTSRLRVTLMATHTRDHLDKALEAFERAASEIL</sequence>
<comment type="pathway">
    <text evidence="2 9">Cofactor biosynthesis; biotin biosynthesis.</text>
</comment>
<dbReference type="InterPro" id="IPR015424">
    <property type="entry name" value="PyrdxlP-dep_Trfase"/>
</dbReference>
<dbReference type="Proteomes" id="UP000063234">
    <property type="component" value="Chromosome"/>
</dbReference>
<comment type="cofactor">
    <cofactor evidence="1 8 9">
        <name>pyridoxal 5'-phosphate</name>
        <dbReference type="ChEBI" id="CHEBI:597326"/>
    </cofactor>
</comment>
<evidence type="ECO:0000256" key="7">
    <source>
        <dbReference type="ARBA" id="ARBA00047715"/>
    </source>
</evidence>
<keyword evidence="6 8" id="KW-0663">Pyridoxal phosphate</keyword>
<gene>
    <name evidence="11" type="primary">kbl</name>
    <name evidence="11" type="ORF">TST_1561</name>
</gene>
<dbReference type="InterPro" id="IPR015422">
    <property type="entry name" value="PyrdxlP-dep_Trfase_small"/>
</dbReference>
<dbReference type="UniPathway" id="UPA00078"/>
<evidence type="ECO:0000259" key="10">
    <source>
        <dbReference type="Pfam" id="PF00155"/>
    </source>
</evidence>
<dbReference type="InterPro" id="IPR001917">
    <property type="entry name" value="Aminotrans_II_pyridoxalP_BS"/>
</dbReference>
<accession>A0A0S3QVJ4</accession>
<name>A0A0S3QVJ4_THET7</name>
<dbReference type="AlphaFoldDB" id="A0A0S3QVJ4"/>
<keyword evidence="5" id="KW-0093">Biotin biosynthesis</keyword>
<evidence type="ECO:0000256" key="9">
    <source>
        <dbReference type="RuleBase" id="RU003693"/>
    </source>
</evidence>
<evidence type="ECO:0000256" key="4">
    <source>
        <dbReference type="ARBA" id="ARBA00022679"/>
    </source>
</evidence>
<dbReference type="PANTHER" id="PTHR13693">
    <property type="entry name" value="CLASS II AMINOTRANSFERASE/8-AMINO-7-OXONONANOATE SYNTHASE"/>
    <property type="match status" value="1"/>
</dbReference>
<dbReference type="InterPro" id="IPR015421">
    <property type="entry name" value="PyrdxlP-dep_Trfase_major"/>
</dbReference>
<dbReference type="PROSITE" id="PS00599">
    <property type="entry name" value="AA_TRANSFER_CLASS_2"/>
    <property type="match status" value="1"/>
</dbReference>
<comment type="catalytic activity">
    <reaction evidence="7 9">
        <text>6-carboxyhexanoyl-[ACP] + L-alanine + H(+) = (8S)-8-amino-7-oxononanoate + holo-[ACP] + CO2</text>
        <dbReference type="Rhea" id="RHEA:42288"/>
        <dbReference type="Rhea" id="RHEA-COMP:9685"/>
        <dbReference type="Rhea" id="RHEA-COMP:9955"/>
        <dbReference type="ChEBI" id="CHEBI:15378"/>
        <dbReference type="ChEBI" id="CHEBI:16526"/>
        <dbReference type="ChEBI" id="CHEBI:57972"/>
        <dbReference type="ChEBI" id="CHEBI:64479"/>
        <dbReference type="ChEBI" id="CHEBI:78846"/>
        <dbReference type="ChEBI" id="CHEBI:149468"/>
        <dbReference type="EC" id="2.3.1.47"/>
    </reaction>
</comment>
<dbReference type="EC" id="2.3.1.47" evidence="9"/>
<dbReference type="STRING" id="1298851.TST_1561"/>
<keyword evidence="4 9" id="KW-0808">Transferase</keyword>
<proteinExistence type="inferred from homology"/>
<protein>
    <recommendedName>
        <fullName evidence="9">8-amino-7-ketopelargonate synthase</fullName>
        <ecNumber evidence="9">2.3.1.47</ecNumber>
    </recommendedName>
</protein>
<dbReference type="GO" id="GO:0009102">
    <property type="term" value="P:biotin biosynthetic process"/>
    <property type="evidence" value="ECO:0007669"/>
    <property type="project" value="UniProtKB-UniRule"/>
</dbReference>
<dbReference type="Pfam" id="PF00155">
    <property type="entry name" value="Aminotran_1_2"/>
    <property type="match status" value="1"/>
</dbReference>
<dbReference type="Gene3D" id="3.90.1150.10">
    <property type="entry name" value="Aspartate Aminotransferase, domain 1"/>
    <property type="match status" value="1"/>
</dbReference>
<dbReference type="GO" id="GO:0008710">
    <property type="term" value="F:8-amino-7-oxononanoate synthase activity"/>
    <property type="evidence" value="ECO:0007669"/>
    <property type="project" value="UniProtKB-UniRule"/>
</dbReference>
<evidence type="ECO:0000313" key="12">
    <source>
        <dbReference type="Proteomes" id="UP000063234"/>
    </source>
</evidence>
<dbReference type="GO" id="GO:0030170">
    <property type="term" value="F:pyridoxal phosphate binding"/>
    <property type="evidence" value="ECO:0007669"/>
    <property type="project" value="InterPro"/>
</dbReference>
<dbReference type="NCBIfam" id="TIGR00858">
    <property type="entry name" value="bioF"/>
    <property type="match status" value="1"/>
</dbReference>
<organism evidence="11 12">
    <name type="scientific">Thermosulfidibacter takaii (strain DSM 17441 / JCM 13301 / NBRC 103674 / ABI70S6)</name>
    <dbReference type="NCBI Taxonomy" id="1298851"/>
    <lineage>
        <taxon>Bacteria</taxon>
        <taxon>Pseudomonadati</taxon>
        <taxon>Thermosulfidibacterota</taxon>
        <taxon>Thermosulfidibacteria</taxon>
        <taxon>Thermosulfidibacterales</taxon>
        <taxon>Thermosulfidibacteraceae</taxon>
    </lineage>
</organism>
<dbReference type="InterPro" id="IPR050087">
    <property type="entry name" value="AON_synthase_class-II"/>
</dbReference>
<evidence type="ECO:0000256" key="5">
    <source>
        <dbReference type="ARBA" id="ARBA00022756"/>
    </source>
</evidence>
<comment type="subunit">
    <text evidence="3 9">Homodimer.</text>
</comment>
<dbReference type="FunFam" id="3.40.640.10:FF:000006">
    <property type="entry name" value="5-aminolevulinate synthase, mitochondrial"/>
    <property type="match status" value="1"/>
</dbReference>
<dbReference type="CDD" id="cd06454">
    <property type="entry name" value="KBL_like"/>
    <property type="match status" value="1"/>
</dbReference>
<feature type="modified residue" description="N6-(pyridoxal phosphate)lysine" evidence="8">
    <location>
        <position position="241"/>
    </location>
</feature>
<feature type="domain" description="Aminotransferase class I/classII large" evidence="10">
    <location>
        <begin position="42"/>
        <end position="383"/>
    </location>
</feature>
<dbReference type="Gene3D" id="3.40.640.10">
    <property type="entry name" value="Type I PLP-dependent aspartate aminotransferase-like (Major domain)"/>
    <property type="match status" value="1"/>
</dbReference>
<dbReference type="InterPro" id="IPR004839">
    <property type="entry name" value="Aminotransferase_I/II_large"/>
</dbReference>